<reference evidence="2" key="1">
    <citation type="submission" date="2022-12" db="EMBL/GenBank/DDBJ databases">
        <authorList>
            <person name="Petersen C."/>
        </authorList>
    </citation>
    <scope>NUCLEOTIDE SEQUENCE</scope>
    <source>
        <strain evidence="2">IBT 29677</strain>
    </source>
</reference>
<dbReference type="GO" id="GO:0007165">
    <property type="term" value="P:signal transduction"/>
    <property type="evidence" value="ECO:0007669"/>
    <property type="project" value="InterPro"/>
</dbReference>
<dbReference type="Proteomes" id="UP001147747">
    <property type="component" value="Unassembled WGS sequence"/>
</dbReference>
<comment type="caution">
    <text evidence="2">The sequence shown here is derived from an EMBL/GenBank/DDBJ whole genome shotgun (WGS) entry which is preliminary data.</text>
</comment>
<accession>A0A9W9W9B8</accession>
<dbReference type="RefSeq" id="XP_056493091.1">
    <property type="nucleotide sequence ID" value="XM_056627296.1"/>
</dbReference>
<reference evidence="2" key="2">
    <citation type="journal article" date="2023" name="IMA Fungus">
        <title>Comparative genomic study of the Penicillium genus elucidates a diverse pangenome and 15 lateral gene transfer events.</title>
        <authorList>
            <person name="Petersen C."/>
            <person name="Sorensen T."/>
            <person name="Nielsen M.R."/>
            <person name="Sondergaard T.E."/>
            <person name="Sorensen J.L."/>
            <person name="Fitzpatrick D.A."/>
            <person name="Frisvad J.C."/>
            <person name="Nielsen K.L."/>
        </authorList>
    </citation>
    <scope>NUCLEOTIDE SEQUENCE</scope>
    <source>
        <strain evidence="2">IBT 29677</strain>
    </source>
</reference>
<dbReference type="GeneID" id="81366276"/>
<organism evidence="2 3">
    <name type="scientific">Penicillium cosmopolitanum</name>
    <dbReference type="NCBI Taxonomy" id="1131564"/>
    <lineage>
        <taxon>Eukaryota</taxon>
        <taxon>Fungi</taxon>
        <taxon>Dikarya</taxon>
        <taxon>Ascomycota</taxon>
        <taxon>Pezizomycotina</taxon>
        <taxon>Eurotiomycetes</taxon>
        <taxon>Eurotiomycetidae</taxon>
        <taxon>Eurotiales</taxon>
        <taxon>Aspergillaceae</taxon>
        <taxon>Penicillium</taxon>
    </lineage>
</organism>
<name>A0A9W9W9B8_9EURO</name>
<dbReference type="EMBL" id="JAPZBU010000004">
    <property type="protein sequence ID" value="KAJ5408776.1"/>
    <property type="molecule type" value="Genomic_DNA"/>
</dbReference>
<feature type="domain" description="Rho-GAP" evidence="1">
    <location>
        <begin position="1"/>
        <end position="210"/>
    </location>
</feature>
<dbReference type="InterPro" id="IPR000198">
    <property type="entry name" value="RhoGAP_dom"/>
</dbReference>
<protein>
    <recommendedName>
        <fullName evidence="1">Rho-GAP domain-containing protein</fullName>
    </recommendedName>
</protein>
<evidence type="ECO:0000313" key="3">
    <source>
        <dbReference type="Proteomes" id="UP001147747"/>
    </source>
</evidence>
<evidence type="ECO:0000313" key="2">
    <source>
        <dbReference type="EMBL" id="KAJ5408776.1"/>
    </source>
</evidence>
<dbReference type="SUPFAM" id="SSF48350">
    <property type="entry name" value="GTPase activation domain, GAP"/>
    <property type="match status" value="1"/>
</dbReference>
<proteinExistence type="predicted"/>
<dbReference type="Gene3D" id="1.10.555.10">
    <property type="entry name" value="Rho GTPase activation protein"/>
    <property type="match status" value="1"/>
</dbReference>
<dbReference type="InterPro" id="IPR008936">
    <property type="entry name" value="Rho_GTPase_activation_prot"/>
</dbReference>
<sequence>MISYLRKYGPNTNGLFNEGGDTRAANRLYDYFASHVLDAEKEDSKIAITMRTITMPLWEDLEQTLTVGVTFQALLTGLPDGLLGSVHLFEVLQTICTANIAAPIPTTPRIQLITFAIIALASDMQRALLCATFGLLIWLRQASDADQAVLPEGPQPGTPLRRVACLQSLDYLARAFAPTLLGYRHLRDNPEEAGYFAIARLLMEDWQGVNRQLRDWAAGVKQQE</sequence>
<gene>
    <name evidence="2" type="ORF">N7509_002659</name>
</gene>
<keyword evidence="3" id="KW-1185">Reference proteome</keyword>
<evidence type="ECO:0000259" key="1">
    <source>
        <dbReference type="PROSITE" id="PS50238"/>
    </source>
</evidence>
<dbReference type="AlphaFoldDB" id="A0A9W9W9B8"/>
<dbReference type="PROSITE" id="PS50238">
    <property type="entry name" value="RHOGAP"/>
    <property type="match status" value="1"/>
</dbReference>
<dbReference type="OrthoDB" id="9994905at2759"/>